<dbReference type="EMBL" id="CP037900">
    <property type="protein sequence ID" value="QBP08818.1"/>
    <property type="molecule type" value="Genomic_DNA"/>
</dbReference>
<evidence type="ECO:0000259" key="3">
    <source>
        <dbReference type="Pfam" id="PF06761"/>
    </source>
</evidence>
<name>A0A482IJ94_9BURK</name>
<keyword evidence="1" id="KW-0472">Membrane</keyword>
<dbReference type="InterPro" id="IPR053156">
    <property type="entry name" value="T6SS_TssM-like"/>
</dbReference>
<dbReference type="OrthoDB" id="9758229at2"/>
<evidence type="ECO:0000259" key="2">
    <source>
        <dbReference type="Pfam" id="PF06744"/>
    </source>
</evidence>
<keyword evidence="1" id="KW-1133">Transmembrane helix</keyword>
<dbReference type="PANTHER" id="PTHR36153:SF1">
    <property type="entry name" value="TYPE VI SECRETION SYSTEM COMPONENT TSSM1"/>
    <property type="match status" value="1"/>
</dbReference>
<feature type="transmembrane region" description="Helical" evidence="1">
    <location>
        <begin position="45"/>
        <end position="71"/>
    </location>
</feature>
<dbReference type="InterPro" id="IPR009612">
    <property type="entry name" value="IcmF-rel"/>
</dbReference>
<reference evidence="5 6" key="1">
    <citation type="submission" date="2019-03" db="EMBL/GenBank/DDBJ databases">
        <title>Comparative insights into the high quality Complete genome sequence of highly metal resistant Cupriavidus metallidurans strain BS1 isolated from a gold-copper mine.</title>
        <authorList>
            <person name="Mazhar H.S."/>
            <person name="Rensing C."/>
        </authorList>
    </citation>
    <scope>NUCLEOTIDE SEQUENCE [LARGE SCALE GENOMIC DNA]</scope>
    <source>
        <strain evidence="5 6">BS1</strain>
    </source>
</reference>
<dbReference type="Pfam" id="PF06744">
    <property type="entry name" value="IcmF_C"/>
    <property type="match status" value="1"/>
</dbReference>
<feature type="transmembrane region" description="Helical" evidence="1">
    <location>
        <begin position="361"/>
        <end position="388"/>
    </location>
</feature>
<organism evidence="5 6">
    <name type="scientific">Cupriavidus metallidurans</name>
    <dbReference type="NCBI Taxonomy" id="119219"/>
    <lineage>
        <taxon>Bacteria</taxon>
        <taxon>Pseudomonadati</taxon>
        <taxon>Pseudomonadota</taxon>
        <taxon>Betaproteobacteria</taxon>
        <taxon>Burkholderiales</taxon>
        <taxon>Burkholderiaceae</taxon>
        <taxon>Cupriavidus</taxon>
    </lineage>
</organism>
<dbReference type="AlphaFoldDB" id="A0A482IJ94"/>
<dbReference type="RefSeq" id="WP_024570742.1">
    <property type="nucleotide sequence ID" value="NZ_CP037900.1"/>
</dbReference>
<accession>A0A482IJ94</accession>
<feature type="domain" description="Type VI secretion system component TssM1 helical" evidence="4">
    <location>
        <begin position="881"/>
        <end position="984"/>
    </location>
</feature>
<protein>
    <submittedName>
        <fullName evidence="5">Type VI secretion protein VasK</fullName>
    </submittedName>
</protein>
<evidence type="ECO:0000259" key="4">
    <source>
        <dbReference type="Pfam" id="PF21070"/>
    </source>
</evidence>
<dbReference type="Pfam" id="PF21070">
    <property type="entry name" value="IcmF_helical"/>
    <property type="match status" value="1"/>
</dbReference>
<sequence length="1156" mass="126663">MSDNNPKLSAEFYLGVALFLVYVALALTAPLLVSERRWTTEWLVITELCLLVLLLLGLVFLKVLHAVLLWIASTKAIRYLRAHLQQKHSLGAAANAGQLSLDAKEQCRALREALRAHWGWRWRFRQPWLLLTCNDTAIARLLPGLVTSGWLLTDDGVLLWSGASQSGQPDVAWLKQLYKLRRHRPVDAVIAVTDGEAYLPSQRHGTHPYGMSLARVVKALRWSAPVYMLDVAATNAAGSSNSPVVACELSNHADATAIEVALRSLGGQLAQRGMAQLAHGDRNSYLAKLSQQLDTRSKALIDWSAGLTARQRWAIPIRGIAFAPYPSGTSTQPEMLDSANLPHWRYLSEAARRQPGKRIGWHPMTVCAGFALAAVGLWFAGMLASSWFNSRDVHAAQQAVTEIRSAPDAAARLHALLALQQQIERYEYRTQQHAPLLTRFGLNRDADVLAALWQPYAKASREMLVTPVQQNLEATLVDLGQLQTSTLDDKTSRWALGGRDDLKAYLMLAHPERTEPDFLARRLTQDWSTEARITQGEKQDLAERLFKFYAEHLKANPDWKIEPRPELVAGARQTLLAVIGARSAQETLYRGILNGAGNKYPDLTLPSLTAGTDTRGLLRSTAAVPGVYTRQAYEGYVADAIDAAATRRDVAADWVLTGSQVAAVTATKSADELRAALTEQYFAEYAAHWQDFMNSLQWESAATLPAAIDQLKLLADARQSPAIALMKSLAYQGGAGVQKTSLSDALVSKAKDILGKKDDAPDSAKAAPTGPLDAAFGPVLRLAGHPGQAVQGGNNDLSLQRYLDRITALRLHLQQVSTGADADDRARQMAQAMFRGTSSDLADTQAYAQLVAASLGAEWAGMGEALFVRPVAQATQTIVLPAQASLNDVWQRFIVAEWNRIFAGRYPFANTTNDASLPELAQFLRPQGGTIQTFLATQLAGVLELQGDQWMPAAGARGITFDPEFLKTINILQRIGAHMLVQGDPQYRFELKPIATPGLTDTKLTIDGQKLHYYNQRETWIRMTWPASNLQDPGTLLQWQTEKAGTNKNYEYGGRFALLRMIGHGHIVPIDSATVQITWPAVPDTRGPLEESTDVQSGKAPYEIRFLMRSEAGQGVLELLPLRGLKLPQRVFLVGKGGAAVDLPSPAARNAKRGGV</sequence>
<evidence type="ECO:0000313" key="5">
    <source>
        <dbReference type="EMBL" id="QBP08818.1"/>
    </source>
</evidence>
<evidence type="ECO:0000313" key="6">
    <source>
        <dbReference type="Proteomes" id="UP000253772"/>
    </source>
</evidence>
<dbReference type="Pfam" id="PF06761">
    <property type="entry name" value="IcmF-related"/>
    <property type="match status" value="1"/>
</dbReference>
<feature type="domain" description="Type VI secretion system IcmF C-terminal" evidence="2">
    <location>
        <begin position="989"/>
        <end position="1080"/>
    </location>
</feature>
<dbReference type="InterPro" id="IPR048677">
    <property type="entry name" value="TssM1_hel"/>
</dbReference>
<proteinExistence type="predicted"/>
<evidence type="ECO:0000256" key="1">
    <source>
        <dbReference type="SAM" id="Phobius"/>
    </source>
</evidence>
<dbReference type="PANTHER" id="PTHR36153">
    <property type="entry name" value="INNER MEMBRANE PROTEIN-RELATED"/>
    <property type="match status" value="1"/>
</dbReference>
<keyword evidence="1" id="KW-0812">Transmembrane</keyword>
<feature type="domain" description="IcmF-related" evidence="3">
    <location>
        <begin position="413"/>
        <end position="732"/>
    </location>
</feature>
<dbReference type="Proteomes" id="UP000253772">
    <property type="component" value="Chromosome c1"/>
</dbReference>
<dbReference type="InterPro" id="IPR010623">
    <property type="entry name" value="IcmF_C"/>
</dbReference>
<feature type="transmembrane region" description="Helical" evidence="1">
    <location>
        <begin position="12"/>
        <end position="33"/>
    </location>
</feature>
<gene>
    <name evidence="5" type="ORF">DDF84_003160</name>
</gene>